<dbReference type="InterPro" id="IPR036390">
    <property type="entry name" value="WH_DNA-bd_sf"/>
</dbReference>
<dbReference type="PANTHER" id="PTHR43537:SF24">
    <property type="entry name" value="GLUCONATE OPERON TRANSCRIPTIONAL REPRESSOR"/>
    <property type="match status" value="1"/>
</dbReference>
<dbReference type="InterPro" id="IPR036388">
    <property type="entry name" value="WH-like_DNA-bd_sf"/>
</dbReference>
<dbReference type="AlphaFoldDB" id="A0A8J3MV95"/>
<dbReference type="CDD" id="cd07377">
    <property type="entry name" value="WHTH_GntR"/>
    <property type="match status" value="1"/>
</dbReference>
<dbReference type="InterPro" id="IPR011711">
    <property type="entry name" value="GntR_C"/>
</dbReference>
<dbReference type="Gene3D" id="1.20.120.530">
    <property type="entry name" value="GntR ligand-binding domain-like"/>
    <property type="match status" value="1"/>
</dbReference>
<gene>
    <name evidence="5" type="primary">gntR</name>
    <name evidence="5" type="ORF">KSX_56060</name>
</gene>
<name>A0A8J3MV95_9CHLR</name>
<dbReference type="PRINTS" id="PR00035">
    <property type="entry name" value="HTHGNTR"/>
</dbReference>
<accession>A0A8J3MV95</accession>
<evidence type="ECO:0000259" key="4">
    <source>
        <dbReference type="PROSITE" id="PS50949"/>
    </source>
</evidence>
<dbReference type="Proteomes" id="UP000612362">
    <property type="component" value="Unassembled WGS sequence"/>
</dbReference>
<reference evidence="5" key="1">
    <citation type="submission" date="2020-10" db="EMBL/GenBank/DDBJ databases">
        <title>Taxonomic study of unclassified bacteria belonging to the class Ktedonobacteria.</title>
        <authorList>
            <person name="Yabe S."/>
            <person name="Wang C.M."/>
            <person name="Zheng Y."/>
            <person name="Sakai Y."/>
            <person name="Cavaletti L."/>
            <person name="Monciardini P."/>
            <person name="Donadio S."/>
        </authorList>
    </citation>
    <scope>NUCLEOTIDE SEQUENCE</scope>
    <source>
        <strain evidence="5">SOSP1-1</strain>
    </source>
</reference>
<dbReference type="InterPro" id="IPR000524">
    <property type="entry name" value="Tscrpt_reg_HTH_GntR"/>
</dbReference>
<dbReference type="RefSeq" id="WP_220196733.1">
    <property type="nucleotide sequence ID" value="NZ_BNJF01000003.1"/>
</dbReference>
<evidence type="ECO:0000313" key="6">
    <source>
        <dbReference type="Proteomes" id="UP000612362"/>
    </source>
</evidence>
<dbReference type="GO" id="GO:0003677">
    <property type="term" value="F:DNA binding"/>
    <property type="evidence" value="ECO:0007669"/>
    <property type="project" value="UniProtKB-KW"/>
</dbReference>
<keyword evidence="3" id="KW-0804">Transcription</keyword>
<dbReference type="Pfam" id="PF00392">
    <property type="entry name" value="GntR"/>
    <property type="match status" value="1"/>
</dbReference>
<organism evidence="5 6">
    <name type="scientific">Ktedonospora formicarum</name>
    <dbReference type="NCBI Taxonomy" id="2778364"/>
    <lineage>
        <taxon>Bacteria</taxon>
        <taxon>Bacillati</taxon>
        <taxon>Chloroflexota</taxon>
        <taxon>Ktedonobacteria</taxon>
        <taxon>Ktedonobacterales</taxon>
        <taxon>Ktedonobacteraceae</taxon>
        <taxon>Ktedonospora</taxon>
    </lineage>
</organism>
<keyword evidence="6" id="KW-1185">Reference proteome</keyword>
<sequence>MPIPEQVEKFQRPLARKEVYTTLQKWIVEGVYQPGEIMRDHDLAEALGVSRTPVREALQRLEDEGFVQTAANRWTRVAQINLDEAKNLYPIIWSLEALAISLAQERLTGEHIDAMDKANTRFQQALATGQAIEASQADYDFHQVFIHQSDNPDLIRMLREVKMRLRWLEITYFRGDTLATTSLDEHEAILEALRTDEHKRAIQAVKANWQESLKRVLAQKKR</sequence>
<dbReference type="InterPro" id="IPR008920">
    <property type="entry name" value="TF_FadR/GntR_C"/>
</dbReference>
<evidence type="ECO:0000313" key="5">
    <source>
        <dbReference type="EMBL" id="GHO47443.1"/>
    </source>
</evidence>
<comment type="caution">
    <text evidence="5">The sequence shown here is derived from an EMBL/GenBank/DDBJ whole genome shotgun (WGS) entry which is preliminary data.</text>
</comment>
<dbReference type="PANTHER" id="PTHR43537">
    <property type="entry name" value="TRANSCRIPTIONAL REGULATOR, GNTR FAMILY"/>
    <property type="match status" value="1"/>
</dbReference>
<dbReference type="SUPFAM" id="SSF46785">
    <property type="entry name" value="Winged helix' DNA-binding domain"/>
    <property type="match status" value="1"/>
</dbReference>
<dbReference type="Pfam" id="PF07729">
    <property type="entry name" value="FCD"/>
    <property type="match status" value="1"/>
</dbReference>
<evidence type="ECO:0000256" key="3">
    <source>
        <dbReference type="ARBA" id="ARBA00023163"/>
    </source>
</evidence>
<dbReference type="PROSITE" id="PS50949">
    <property type="entry name" value="HTH_GNTR"/>
    <property type="match status" value="1"/>
</dbReference>
<protein>
    <submittedName>
        <fullName evidence="5">GntR family transcriptional regulator</fullName>
    </submittedName>
</protein>
<keyword evidence="2" id="KW-0238">DNA-binding</keyword>
<dbReference type="Gene3D" id="1.10.10.10">
    <property type="entry name" value="Winged helix-like DNA-binding domain superfamily/Winged helix DNA-binding domain"/>
    <property type="match status" value="1"/>
</dbReference>
<evidence type="ECO:0000256" key="2">
    <source>
        <dbReference type="ARBA" id="ARBA00023125"/>
    </source>
</evidence>
<dbReference type="SUPFAM" id="SSF48008">
    <property type="entry name" value="GntR ligand-binding domain-like"/>
    <property type="match status" value="1"/>
</dbReference>
<dbReference type="EMBL" id="BNJF01000003">
    <property type="protein sequence ID" value="GHO47443.1"/>
    <property type="molecule type" value="Genomic_DNA"/>
</dbReference>
<dbReference type="SMART" id="SM00895">
    <property type="entry name" value="FCD"/>
    <property type="match status" value="1"/>
</dbReference>
<keyword evidence="1" id="KW-0805">Transcription regulation</keyword>
<dbReference type="SMART" id="SM00345">
    <property type="entry name" value="HTH_GNTR"/>
    <property type="match status" value="1"/>
</dbReference>
<proteinExistence type="predicted"/>
<evidence type="ECO:0000256" key="1">
    <source>
        <dbReference type="ARBA" id="ARBA00023015"/>
    </source>
</evidence>
<feature type="domain" description="HTH gntR-type" evidence="4">
    <location>
        <begin position="13"/>
        <end position="80"/>
    </location>
</feature>
<dbReference type="GO" id="GO:0003700">
    <property type="term" value="F:DNA-binding transcription factor activity"/>
    <property type="evidence" value="ECO:0007669"/>
    <property type="project" value="InterPro"/>
</dbReference>